<dbReference type="Gene3D" id="2.60.120.1440">
    <property type="match status" value="1"/>
</dbReference>
<keyword evidence="1" id="KW-1133">Transmembrane helix</keyword>
<dbReference type="InterPro" id="IPR012373">
    <property type="entry name" value="Ferrdict_sens_TM"/>
</dbReference>
<dbReference type="PATRIC" id="fig|1420583.3.peg.1880"/>
<comment type="caution">
    <text evidence="4">The sequence shown here is derived from an EMBL/GenBank/DDBJ whole genome shotgun (WGS) entry which is preliminary data.</text>
</comment>
<dbReference type="RefSeq" id="WP_066602820.1">
    <property type="nucleotide sequence ID" value="NZ_KQ130434.1"/>
</dbReference>
<organism evidence="4 5">
    <name type="scientific">Sphingobium cupriresistens LL01</name>
    <dbReference type="NCBI Taxonomy" id="1420583"/>
    <lineage>
        <taxon>Bacteria</taxon>
        <taxon>Pseudomonadati</taxon>
        <taxon>Pseudomonadota</taxon>
        <taxon>Alphaproteobacteria</taxon>
        <taxon>Sphingomonadales</taxon>
        <taxon>Sphingomonadaceae</taxon>
        <taxon>Sphingobium</taxon>
    </lineage>
</organism>
<dbReference type="Pfam" id="PF16220">
    <property type="entry name" value="DUF4880"/>
    <property type="match status" value="1"/>
</dbReference>
<dbReference type="InterPro" id="IPR032623">
    <property type="entry name" value="FecR_N"/>
</dbReference>
<accession>A0A0J8AXC9</accession>
<dbReference type="STRING" id="1420583.V473_09350"/>
<evidence type="ECO:0000313" key="5">
    <source>
        <dbReference type="Proteomes" id="UP000052232"/>
    </source>
</evidence>
<keyword evidence="1" id="KW-0812">Transmembrane</keyword>
<dbReference type="EMBL" id="JACT01000001">
    <property type="protein sequence ID" value="KMS58840.1"/>
    <property type="molecule type" value="Genomic_DNA"/>
</dbReference>
<keyword evidence="1" id="KW-0472">Membrane</keyword>
<name>A0A0J8AXC9_9SPHN</name>
<evidence type="ECO:0000259" key="3">
    <source>
        <dbReference type="Pfam" id="PF16220"/>
    </source>
</evidence>
<dbReference type="PIRSF" id="PIRSF018266">
    <property type="entry name" value="FecR"/>
    <property type="match status" value="1"/>
</dbReference>
<dbReference type="GO" id="GO:0016989">
    <property type="term" value="F:sigma factor antagonist activity"/>
    <property type="evidence" value="ECO:0007669"/>
    <property type="project" value="TreeGrafter"/>
</dbReference>
<dbReference type="InterPro" id="IPR006860">
    <property type="entry name" value="FecR"/>
</dbReference>
<reference evidence="4 5" key="1">
    <citation type="journal article" date="2015" name="G3 (Bethesda)">
        <title>Insights into Ongoing Evolution of the Hexachlorocyclohexane Catabolic Pathway from Comparative Genomics of Ten Sphingomonadaceae Strains.</title>
        <authorList>
            <person name="Pearce S.L."/>
            <person name="Oakeshott J.G."/>
            <person name="Pandey G."/>
        </authorList>
    </citation>
    <scope>NUCLEOTIDE SEQUENCE [LARGE SCALE GENOMIC DNA]</scope>
    <source>
        <strain evidence="4 5">LL01</strain>
    </source>
</reference>
<proteinExistence type="predicted"/>
<evidence type="ECO:0000256" key="1">
    <source>
        <dbReference type="SAM" id="Phobius"/>
    </source>
</evidence>
<gene>
    <name evidence="4" type="ORF">V473_09350</name>
</gene>
<feature type="domain" description="FecR N-terminal" evidence="3">
    <location>
        <begin position="13"/>
        <end position="53"/>
    </location>
</feature>
<dbReference type="Proteomes" id="UP000052232">
    <property type="component" value="Unassembled WGS sequence"/>
</dbReference>
<evidence type="ECO:0008006" key="6">
    <source>
        <dbReference type="Google" id="ProtNLM"/>
    </source>
</evidence>
<evidence type="ECO:0000313" key="4">
    <source>
        <dbReference type="EMBL" id="KMS58840.1"/>
    </source>
</evidence>
<keyword evidence="5" id="KW-1185">Reference proteome</keyword>
<sequence length="348" mass="37674">MLDEQEKRSALREEAASWFAAMQGPDAQRRDPEFKAWLAADPAHRTAYARIAEVYSMGKSLVSPTKAEATAAPTRRRPVFALAASVAVILSVSVIAWMAAGDESRRSGPAPLADAGQNTAKFASRVGQIRKIHLADGSEITLDTDSIVSMRFTPSLRSLRLEQGKARFEVAHEKRPFTVSVGDTTVTAHGTVFDVGFRSDHSYFVRLLRGSVDVAQTEHGVSRNISAKPRLLRPGQVVEAGEFGVRDLSASFAPAAGESWTSKMRQFDNVRVADLIAEANRYSRLQIGQPSAEIANLRASGTFAIDDPRRLATNLSLLFGLTVAETPDESITLTPSETKISHSEAAAP</sequence>
<feature type="domain" description="FecR protein" evidence="2">
    <location>
        <begin position="123"/>
        <end position="212"/>
    </location>
</feature>
<evidence type="ECO:0000259" key="2">
    <source>
        <dbReference type="Pfam" id="PF04773"/>
    </source>
</evidence>
<dbReference type="AlphaFoldDB" id="A0A0J8AXC9"/>
<protein>
    <recommendedName>
        <fullName evidence="6">FecR protein domain-containing protein</fullName>
    </recommendedName>
</protein>
<dbReference type="PANTHER" id="PTHR30273:SF2">
    <property type="entry name" value="PROTEIN FECR"/>
    <property type="match status" value="1"/>
</dbReference>
<dbReference type="Pfam" id="PF04773">
    <property type="entry name" value="FecR"/>
    <property type="match status" value="1"/>
</dbReference>
<feature type="transmembrane region" description="Helical" evidence="1">
    <location>
        <begin position="79"/>
        <end position="100"/>
    </location>
</feature>
<dbReference type="PANTHER" id="PTHR30273">
    <property type="entry name" value="PERIPLASMIC SIGNAL SENSOR AND SIGMA FACTOR ACTIVATOR FECR-RELATED"/>
    <property type="match status" value="1"/>
</dbReference>